<evidence type="ECO:0000313" key="2">
    <source>
        <dbReference type="Proteomes" id="UP001287356"/>
    </source>
</evidence>
<gene>
    <name evidence="1" type="ORF">B0T24DRAFT_511308</name>
</gene>
<protein>
    <submittedName>
        <fullName evidence="1">Uncharacterized protein</fullName>
    </submittedName>
</protein>
<dbReference type="AlphaFoldDB" id="A0AAE0JVA5"/>
<comment type="caution">
    <text evidence="1">The sequence shown here is derived from an EMBL/GenBank/DDBJ whole genome shotgun (WGS) entry which is preliminary data.</text>
</comment>
<feature type="non-terminal residue" evidence="1">
    <location>
        <position position="140"/>
    </location>
</feature>
<accession>A0AAE0JVA5</accession>
<dbReference type="Proteomes" id="UP001287356">
    <property type="component" value="Unassembled WGS sequence"/>
</dbReference>
<reference evidence="1" key="2">
    <citation type="submission" date="2023-06" db="EMBL/GenBank/DDBJ databases">
        <authorList>
            <consortium name="Lawrence Berkeley National Laboratory"/>
            <person name="Haridas S."/>
            <person name="Hensen N."/>
            <person name="Bonometti L."/>
            <person name="Westerberg I."/>
            <person name="Brannstrom I.O."/>
            <person name="Guillou S."/>
            <person name="Cros-Aarteil S."/>
            <person name="Calhoun S."/>
            <person name="Kuo A."/>
            <person name="Mondo S."/>
            <person name="Pangilinan J."/>
            <person name="Riley R."/>
            <person name="Labutti K."/>
            <person name="Andreopoulos B."/>
            <person name="Lipzen A."/>
            <person name="Chen C."/>
            <person name="Yanf M."/>
            <person name="Daum C."/>
            <person name="Ng V."/>
            <person name="Clum A."/>
            <person name="Steindorff A."/>
            <person name="Ohm R."/>
            <person name="Martin F."/>
            <person name="Silar P."/>
            <person name="Natvig D."/>
            <person name="Lalanne C."/>
            <person name="Gautier V."/>
            <person name="Ament-Velasquez S.L."/>
            <person name="Kruys A."/>
            <person name="Hutchinson M.I."/>
            <person name="Powell A.J."/>
            <person name="Barry K."/>
            <person name="Miller A.N."/>
            <person name="Grigoriev I.V."/>
            <person name="Debuchy R."/>
            <person name="Gladieux P."/>
            <person name="Thoren M.H."/>
            <person name="Johannesson H."/>
        </authorList>
    </citation>
    <scope>NUCLEOTIDE SEQUENCE</scope>
    <source>
        <strain evidence="1">CBS 958.72</strain>
    </source>
</reference>
<keyword evidence="2" id="KW-1185">Reference proteome</keyword>
<dbReference type="EMBL" id="JAULSN010000009">
    <property type="protein sequence ID" value="KAK3365076.1"/>
    <property type="molecule type" value="Genomic_DNA"/>
</dbReference>
<sequence>NPPGLAVSVLRSCQGLVKESLGNDLFRQAAHSMVAYARITAAARSSRSARANDADKMTGYVNTAREPLGQAEELCKQPFDDVETLRAEVENAQRLLGKEWYEPVTTKELEAIKSAMVSGPRGISTHSGHWYKCQNGHVVS</sequence>
<reference evidence="1" key="1">
    <citation type="journal article" date="2023" name="Mol. Phylogenet. Evol.">
        <title>Genome-scale phylogeny and comparative genomics of the fungal order Sordariales.</title>
        <authorList>
            <person name="Hensen N."/>
            <person name="Bonometti L."/>
            <person name="Westerberg I."/>
            <person name="Brannstrom I.O."/>
            <person name="Guillou S."/>
            <person name="Cros-Aarteil S."/>
            <person name="Calhoun S."/>
            <person name="Haridas S."/>
            <person name="Kuo A."/>
            <person name="Mondo S."/>
            <person name="Pangilinan J."/>
            <person name="Riley R."/>
            <person name="LaButti K."/>
            <person name="Andreopoulos B."/>
            <person name="Lipzen A."/>
            <person name="Chen C."/>
            <person name="Yan M."/>
            <person name="Daum C."/>
            <person name="Ng V."/>
            <person name="Clum A."/>
            <person name="Steindorff A."/>
            <person name="Ohm R.A."/>
            <person name="Martin F."/>
            <person name="Silar P."/>
            <person name="Natvig D.O."/>
            <person name="Lalanne C."/>
            <person name="Gautier V."/>
            <person name="Ament-Velasquez S.L."/>
            <person name="Kruys A."/>
            <person name="Hutchinson M.I."/>
            <person name="Powell A.J."/>
            <person name="Barry K."/>
            <person name="Miller A.N."/>
            <person name="Grigoriev I.V."/>
            <person name="Debuchy R."/>
            <person name="Gladieux P."/>
            <person name="Hiltunen Thoren M."/>
            <person name="Johannesson H."/>
        </authorList>
    </citation>
    <scope>NUCLEOTIDE SEQUENCE</scope>
    <source>
        <strain evidence="1">CBS 958.72</strain>
    </source>
</reference>
<proteinExistence type="predicted"/>
<feature type="non-terminal residue" evidence="1">
    <location>
        <position position="1"/>
    </location>
</feature>
<name>A0AAE0JVA5_9PEZI</name>
<evidence type="ECO:0000313" key="1">
    <source>
        <dbReference type="EMBL" id="KAK3365076.1"/>
    </source>
</evidence>
<organism evidence="1 2">
    <name type="scientific">Lasiosphaeria ovina</name>
    <dbReference type="NCBI Taxonomy" id="92902"/>
    <lineage>
        <taxon>Eukaryota</taxon>
        <taxon>Fungi</taxon>
        <taxon>Dikarya</taxon>
        <taxon>Ascomycota</taxon>
        <taxon>Pezizomycotina</taxon>
        <taxon>Sordariomycetes</taxon>
        <taxon>Sordariomycetidae</taxon>
        <taxon>Sordariales</taxon>
        <taxon>Lasiosphaeriaceae</taxon>
        <taxon>Lasiosphaeria</taxon>
    </lineage>
</organism>